<dbReference type="GO" id="GO:0006865">
    <property type="term" value="P:amino acid transport"/>
    <property type="evidence" value="ECO:0007669"/>
    <property type="project" value="UniProtKB-KW"/>
</dbReference>
<dbReference type="GO" id="GO:0022857">
    <property type="term" value="F:transmembrane transporter activity"/>
    <property type="evidence" value="ECO:0007669"/>
    <property type="project" value="InterPro"/>
</dbReference>
<keyword evidence="6 9" id="KW-1133">Transmembrane helix</keyword>
<evidence type="ECO:0000256" key="4">
    <source>
        <dbReference type="ARBA" id="ARBA00022692"/>
    </source>
</evidence>
<keyword evidence="4 9" id="KW-0812">Transmembrane</keyword>
<dbReference type="Proteomes" id="UP000283474">
    <property type="component" value="Chromosome"/>
</dbReference>
<evidence type="ECO:0000256" key="5">
    <source>
        <dbReference type="ARBA" id="ARBA00022970"/>
    </source>
</evidence>
<sequence length="285" mass="30253">MQIYFFQLLNGIGLGMIYFLMSVGLSILFGLMNFVNFAHGAFYLLGAYICYEIVSRTGSFYLSMLVAPLCIAALGWILNKSLLNKVMALSHSAHILITFGIMLIIQEAVVFIWGPLPQNVPVPAELAGVFIVGNFVYPQYRLFIIVFTAIVAVLLYLLLEKTKFGSLLRASSQEAPMVSLLGVNVARIFSGGFALGGLLAGLGGVMAAPLRGVDPAMGFDALAIAFAVVIVGGLGSFTGALFGGLLVGIVQSLMSTVWPEGARLMIYCAVGAVLLLKPNGLLGKS</sequence>
<dbReference type="Pfam" id="PF02653">
    <property type="entry name" value="BPD_transp_2"/>
    <property type="match status" value="1"/>
</dbReference>
<dbReference type="EMBL" id="CP022987">
    <property type="protein sequence ID" value="QAA94747.1"/>
    <property type="molecule type" value="Genomic_DNA"/>
</dbReference>
<organism evidence="10 11">
    <name type="scientific">Pollutimonas thiosulfatoxidans</name>
    <dbReference type="NCBI Taxonomy" id="2028345"/>
    <lineage>
        <taxon>Bacteria</taxon>
        <taxon>Pseudomonadati</taxon>
        <taxon>Pseudomonadota</taxon>
        <taxon>Betaproteobacteria</taxon>
        <taxon>Burkholderiales</taxon>
        <taxon>Alcaligenaceae</taxon>
        <taxon>Pollutimonas</taxon>
    </lineage>
</organism>
<dbReference type="RefSeq" id="WP_128355741.1">
    <property type="nucleotide sequence ID" value="NZ_CP022987.1"/>
</dbReference>
<feature type="transmembrane region" description="Helical" evidence="9">
    <location>
        <begin position="60"/>
        <end position="79"/>
    </location>
</feature>
<comment type="subcellular location">
    <subcellularLocation>
        <location evidence="1">Cell membrane</location>
        <topology evidence="1">Multi-pass membrane protein</topology>
    </subcellularLocation>
</comment>
<evidence type="ECO:0000256" key="9">
    <source>
        <dbReference type="SAM" id="Phobius"/>
    </source>
</evidence>
<feature type="transmembrane region" description="Helical" evidence="9">
    <location>
        <begin position="140"/>
        <end position="159"/>
    </location>
</feature>
<dbReference type="InterPro" id="IPR052157">
    <property type="entry name" value="BCAA_transport_permease"/>
</dbReference>
<feature type="transmembrane region" description="Helical" evidence="9">
    <location>
        <begin position="222"/>
        <end position="250"/>
    </location>
</feature>
<comment type="similarity">
    <text evidence="8">Belongs to the binding-protein-dependent transport system permease family. LivHM subfamily.</text>
</comment>
<name>A0A410GEL7_9BURK</name>
<dbReference type="PANTHER" id="PTHR11795:SF442">
    <property type="entry name" value="ABC TRANSPORTER ATP-BINDING PROTEIN"/>
    <property type="match status" value="1"/>
</dbReference>
<feature type="transmembrane region" description="Helical" evidence="9">
    <location>
        <begin position="91"/>
        <end position="113"/>
    </location>
</feature>
<evidence type="ECO:0000256" key="2">
    <source>
        <dbReference type="ARBA" id="ARBA00022448"/>
    </source>
</evidence>
<keyword evidence="5" id="KW-0029">Amino-acid transport</keyword>
<dbReference type="OrthoDB" id="8888656at2"/>
<feature type="transmembrane region" description="Helical" evidence="9">
    <location>
        <begin position="37"/>
        <end position="54"/>
    </location>
</feature>
<keyword evidence="7 9" id="KW-0472">Membrane</keyword>
<proteinExistence type="inferred from homology"/>
<accession>A0A410GEL7</accession>
<feature type="transmembrane region" description="Helical" evidence="9">
    <location>
        <begin position="12"/>
        <end position="30"/>
    </location>
</feature>
<keyword evidence="3" id="KW-1003">Cell membrane</keyword>
<keyword evidence="11" id="KW-1185">Reference proteome</keyword>
<dbReference type="GO" id="GO:0005886">
    <property type="term" value="C:plasma membrane"/>
    <property type="evidence" value="ECO:0007669"/>
    <property type="project" value="UniProtKB-SubCell"/>
</dbReference>
<evidence type="ECO:0000256" key="3">
    <source>
        <dbReference type="ARBA" id="ARBA00022475"/>
    </source>
</evidence>
<reference evidence="10 11" key="1">
    <citation type="submission" date="2017-08" db="EMBL/GenBank/DDBJ databases">
        <authorList>
            <person name="Park S.-J."/>
            <person name="Kim H."/>
        </authorList>
    </citation>
    <scope>NUCLEOTIDE SEQUENCE [LARGE SCALE GENOMIC DNA]</scope>
    <source>
        <strain evidence="11">ye3</strain>
    </source>
</reference>
<evidence type="ECO:0000313" key="11">
    <source>
        <dbReference type="Proteomes" id="UP000283474"/>
    </source>
</evidence>
<evidence type="ECO:0000256" key="6">
    <source>
        <dbReference type="ARBA" id="ARBA00022989"/>
    </source>
</evidence>
<dbReference type="CDD" id="cd06582">
    <property type="entry name" value="TM_PBP1_LivH_like"/>
    <property type="match status" value="1"/>
</dbReference>
<dbReference type="KEGG" id="pus:CKA81_13505"/>
<feature type="transmembrane region" description="Helical" evidence="9">
    <location>
        <begin position="180"/>
        <end position="202"/>
    </location>
</feature>
<dbReference type="PANTHER" id="PTHR11795">
    <property type="entry name" value="BRANCHED-CHAIN AMINO ACID TRANSPORT SYSTEM PERMEASE PROTEIN LIVH"/>
    <property type="match status" value="1"/>
</dbReference>
<evidence type="ECO:0000313" key="10">
    <source>
        <dbReference type="EMBL" id="QAA94747.1"/>
    </source>
</evidence>
<keyword evidence="2" id="KW-0813">Transport</keyword>
<dbReference type="InterPro" id="IPR001851">
    <property type="entry name" value="ABC_transp_permease"/>
</dbReference>
<protein>
    <submittedName>
        <fullName evidence="10">Branched-chain amino acid ABC transporter permease</fullName>
    </submittedName>
</protein>
<evidence type="ECO:0000256" key="7">
    <source>
        <dbReference type="ARBA" id="ARBA00023136"/>
    </source>
</evidence>
<evidence type="ECO:0000256" key="8">
    <source>
        <dbReference type="ARBA" id="ARBA00037998"/>
    </source>
</evidence>
<gene>
    <name evidence="10" type="ORF">CKA81_13505</name>
</gene>
<dbReference type="AlphaFoldDB" id="A0A410GEL7"/>
<evidence type="ECO:0000256" key="1">
    <source>
        <dbReference type="ARBA" id="ARBA00004651"/>
    </source>
</evidence>